<feature type="transmembrane region" description="Helical" evidence="7">
    <location>
        <begin position="12"/>
        <end position="33"/>
    </location>
</feature>
<evidence type="ECO:0000256" key="7">
    <source>
        <dbReference type="PIRNR" id="PIRNR031032"/>
    </source>
</evidence>
<reference evidence="9" key="1">
    <citation type="submission" date="2023-11" db="EMBL/GenBank/DDBJ databases">
        <authorList>
            <person name="Alioto T."/>
            <person name="Alioto T."/>
            <person name="Gomez Garrido J."/>
        </authorList>
    </citation>
    <scope>NUCLEOTIDE SEQUENCE</scope>
</reference>
<keyword evidence="5 7" id="KW-1133">Transmembrane helix</keyword>
<proteinExistence type="inferred from homology"/>
<evidence type="ECO:0000256" key="6">
    <source>
        <dbReference type="ARBA" id="ARBA00023136"/>
    </source>
</evidence>
<dbReference type="PANTHER" id="PTHR31204">
    <property type="entry name" value="SIGMA INTRACELLULAR RECEPTOR 2"/>
    <property type="match status" value="1"/>
</dbReference>
<evidence type="ECO:0000313" key="9">
    <source>
        <dbReference type="EMBL" id="CAK4033392.1"/>
    </source>
</evidence>
<dbReference type="Pfam" id="PF05241">
    <property type="entry name" value="EBP"/>
    <property type="match status" value="1"/>
</dbReference>
<evidence type="ECO:0000313" key="10">
    <source>
        <dbReference type="Proteomes" id="UP001296104"/>
    </source>
</evidence>
<dbReference type="PIRSF" id="PIRSF031032">
    <property type="entry name" value="TMP_97_prd"/>
    <property type="match status" value="1"/>
</dbReference>
<accession>A0AAI8Z6N8</accession>
<organism evidence="9 10">
    <name type="scientific">Lecanosticta acicola</name>
    <dbReference type="NCBI Taxonomy" id="111012"/>
    <lineage>
        <taxon>Eukaryota</taxon>
        <taxon>Fungi</taxon>
        <taxon>Dikarya</taxon>
        <taxon>Ascomycota</taxon>
        <taxon>Pezizomycotina</taxon>
        <taxon>Dothideomycetes</taxon>
        <taxon>Dothideomycetidae</taxon>
        <taxon>Mycosphaerellales</taxon>
        <taxon>Mycosphaerellaceae</taxon>
        <taxon>Lecanosticta</taxon>
    </lineage>
</organism>
<comment type="similarity">
    <text evidence="2">Belongs to the TMEM97/sigma-2 receptor family.</text>
</comment>
<evidence type="ECO:0000259" key="8">
    <source>
        <dbReference type="PROSITE" id="PS51751"/>
    </source>
</evidence>
<evidence type="ECO:0000256" key="3">
    <source>
        <dbReference type="ARBA" id="ARBA00022692"/>
    </source>
</evidence>
<name>A0AAI8Z6N8_9PEZI</name>
<dbReference type="EMBL" id="CAVMBE010000085">
    <property type="protein sequence ID" value="CAK4033392.1"/>
    <property type="molecule type" value="Genomic_DNA"/>
</dbReference>
<dbReference type="PANTHER" id="PTHR31204:SF1">
    <property type="entry name" value="SIGMA INTRACELLULAR RECEPTOR 2"/>
    <property type="match status" value="1"/>
</dbReference>
<feature type="transmembrane region" description="Helical" evidence="7">
    <location>
        <begin position="131"/>
        <end position="150"/>
    </location>
</feature>
<dbReference type="AlphaFoldDB" id="A0AAI8Z6N8"/>
<sequence>MSTLLSRKKDLIYLIFFAIHIPVMFFVDLAPLYPSSLKPTPITLLRNWYIQTYRDKFFIAPPAWFTMYIWMELIYHVPLSLWAVGALLRDDSMVPVHLLVYAVQTAITTATCIADYLSWEGYSNAEKVELGKLYVPYLALSVFMGVDMYTRLHFTLSRRRAGSNVAKKRN</sequence>
<keyword evidence="3 7" id="KW-0812">Transmembrane</keyword>
<keyword evidence="4 7" id="KW-0256">Endoplasmic reticulum</keyword>
<protein>
    <recommendedName>
        <fullName evidence="7">Efficient mitochondria targeting-associated protein 19</fullName>
    </recommendedName>
</protein>
<feature type="transmembrane region" description="Helical" evidence="7">
    <location>
        <begin position="99"/>
        <end position="119"/>
    </location>
</feature>
<comment type="caution">
    <text evidence="9">The sequence shown here is derived from an EMBL/GenBank/DDBJ whole genome shotgun (WGS) entry which is preliminary data.</text>
</comment>
<dbReference type="InterPro" id="IPR033118">
    <property type="entry name" value="EXPERA"/>
</dbReference>
<gene>
    <name evidence="9" type="ORF">LECACI_7A008550</name>
</gene>
<evidence type="ECO:0000256" key="2">
    <source>
        <dbReference type="ARBA" id="ARBA00009096"/>
    </source>
</evidence>
<evidence type="ECO:0000256" key="5">
    <source>
        <dbReference type="ARBA" id="ARBA00022989"/>
    </source>
</evidence>
<dbReference type="Proteomes" id="UP001296104">
    <property type="component" value="Unassembled WGS sequence"/>
</dbReference>
<evidence type="ECO:0000256" key="4">
    <source>
        <dbReference type="ARBA" id="ARBA00022824"/>
    </source>
</evidence>
<dbReference type="GO" id="GO:0005789">
    <property type="term" value="C:endoplasmic reticulum membrane"/>
    <property type="evidence" value="ECO:0007669"/>
    <property type="project" value="UniProtKB-SubCell"/>
</dbReference>
<feature type="transmembrane region" description="Helical" evidence="7">
    <location>
        <begin position="67"/>
        <end position="87"/>
    </location>
</feature>
<dbReference type="PROSITE" id="PS51751">
    <property type="entry name" value="EXPERA"/>
    <property type="match status" value="1"/>
</dbReference>
<keyword evidence="10" id="KW-1185">Reference proteome</keyword>
<evidence type="ECO:0000256" key="1">
    <source>
        <dbReference type="ARBA" id="ARBA00004477"/>
    </source>
</evidence>
<comment type="subcellular location">
    <subcellularLocation>
        <location evidence="1">Endoplasmic reticulum membrane</location>
        <topology evidence="1">Multi-pass membrane protein</topology>
    </subcellularLocation>
</comment>
<feature type="domain" description="EXPERA" evidence="8">
    <location>
        <begin position="9"/>
        <end position="145"/>
    </location>
</feature>
<dbReference type="InterPro" id="IPR016964">
    <property type="entry name" value="Sigma2_recept"/>
</dbReference>
<dbReference type="InterPro" id="IPR051987">
    <property type="entry name" value="Sigma-2_receptor-like"/>
</dbReference>
<keyword evidence="6 7" id="KW-0472">Membrane</keyword>